<dbReference type="EMBL" id="JAKMXF010000352">
    <property type="protein sequence ID" value="KAI6646839.1"/>
    <property type="molecule type" value="Genomic_DNA"/>
</dbReference>
<keyword evidence="2" id="KW-1185">Reference proteome</keyword>
<dbReference type="Proteomes" id="UP001165289">
    <property type="component" value="Unassembled WGS sequence"/>
</dbReference>
<evidence type="ECO:0000313" key="1">
    <source>
        <dbReference type="EMBL" id="KAI6646839.1"/>
    </source>
</evidence>
<protein>
    <submittedName>
        <fullName evidence="1">Uncharacterized protein</fullName>
    </submittedName>
</protein>
<gene>
    <name evidence="1" type="ORF">LOD99_9168</name>
</gene>
<comment type="caution">
    <text evidence="1">The sequence shown here is derived from an EMBL/GenBank/DDBJ whole genome shotgun (WGS) entry which is preliminary data.</text>
</comment>
<accession>A0AAV7JDT8</accession>
<name>A0AAV7JDT8_9METZ</name>
<organism evidence="1 2">
    <name type="scientific">Oopsacas minuta</name>
    <dbReference type="NCBI Taxonomy" id="111878"/>
    <lineage>
        <taxon>Eukaryota</taxon>
        <taxon>Metazoa</taxon>
        <taxon>Porifera</taxon>
        <taxon>Hexactinellida</taxon>
        <taxon>Hexasterophora</taxon>
        <taxon>Lyssacinosida</taxon>
        <taxon>Leucopsacidae</taxon>
        <taxon>Oopsacas</taxon>
    </lineage>
</organism>
<reference evidence="1 2" key="1">
    <citation type="journal article" date="2023" name="BMC Biol.">
        <title>The compact genome of the sponge Oopsacas minuta (Hexactinellida) is lacking key metazoan core genes.</title>
        <authorList>
            <person name="Santini S."/>
            <person name="Schenkelaars Q."/>
            <person name="Jourda C."/>
            <person name="Duchesne M."/>
            <person name="Belahbib H."/>
            <person name="Rocher C."/>
            <person name="Selva M."/>
            <person name="Riesgo A."/>
            <person name="Vervoort M."/>
            <person name="Leys S.P."/>
            <person name="Kodjabachian L."/>
            <person name="Le Bivic A."/>
            <person name="Borchiellini C."/>
            <person name="Claverie J.M."/>
            <person name="Renard E."/>
        </authorList>
    </citation>
    <scope>NUCLEOTIDE SEQUENCE [LARGE SCALE GENOMIC DNA]</scope>
    <source>
        <strain evidence="1">SPO-2</strain>
    </source>
</reference>
<proteinExistence type="predicted"/>
<dbReference type="AlphaFoldDB" id="A0AAV7JDT8"/>
<sequence>MRHIHSIYISKLYSKKDISNPTTLLCNNCVSWPKYNETFALGGEGSDLNLIHLADRGGLKYPPDEAVNTLITLWKILKRIGQDNRLMRQLLAAASKPILSQLSISRIEFKNSDFWRIEYHSCLAPFHCYLSKILSTTSNCSLRNKVRNKTRKVT</sequence>
<evidence type="ECO:0000313" key="2">
    <source>
        <dbReference type="Proteomes" id="UP001165289"/>
    </source>
</evidence>